<proteinExistence type="predicted"/>
<dbReference type="EMBL" id="CP054698">
    <property type="protein sequence ID" value="QMS90326.1"/>
    <property type="molecule type" value="Genomic_DNA"/>
</dbReference>
<dbReference type="AlphaFoldDB" id="A0A7D7R6A3"/>
<reference evidence="2" key="1">
    <citation type="submission" date="2020-06" db="EMBL/GenBank/DDBJ databases">
        <title>Nostoc edaphicum CCNP1411 genome.</title>
        <authorList>
            <person name="Fidor A."/>
            <person name="Grabski M."/>
            <person name="Gawor J."/>
            <person name="Gromadka R."/>
            <person name="Wegrzyn G."/>
            <person name="Mazur-Marzec H."/>
        </authorList>
    </citation>
    <scope>NUCLEOTIDE SEQUENCE [LARGE SCALE GENOMIC DNA]</scope>
    <source>
        <strain evidence="2">CCNP1411</strain>
    </source>
</reference>
<protein>
    <submittedName>
        <fullName evidence="1">Uncharacterized protein</fullName>
    </submittedName>
</protein>
<keyword evidence="2" id="KW-1185">Reference proteome</keyword>
<evidence type="ECO:0000313" key="2">
    <source>
        <dbReference type="Proteomes" id="UP000514713"/>
    </source>
</evidence>
<dbReference type="KEGG" id="ned:HUN01_23095"/>
<name>A0A7D7R6A3_9NOSO</name>
<dbReference type="Proteomes" id="UP000514713">
    <property type="component" value="Chromosome"/>
</dbReference>
<evidence type="ECO:0000313" key="1">
    <source>
        <dbReference type="EMBL" id="QMS90326.1"/>
    </source>
</evidence>
<dbReference type="RefSeq" id="WP_181928149.1">
    <property type="nucleotide sequence ID" value="NZ_CP054698.1"/>
</dbReference>
<sequence>MSIEVVRITSNQLNQILLSQESHFLDLKAVDVQPGKLCKFISGFANADGGELLTFHWH</sequence>
<gene>
    <name evidence="1" type="ORF">HUN01_23095</name>
</gene>
<organism evidence="1 2">
    <name type="scientific">Nostoc edaphicum CCNP1411</name>
    <dbReference type="NCBI Taxonomy" id="1472755"/>
    <lineage>
        <taxon>Bacteria</taxon>
        <taxon>Bacillati</taxon>
        <taxon>Cyanobacteriota</taxon>
        <taxon>Cyanophyceae</taxon>
        <taxon>Nostocales</taxon>
        <taxon>Nostocaceae</taxon>
        <taxon>Nostoc</taxon>
    </lineage>
</organism>
<accession>A0A7D7R6A3</accession>